<dbReference type="GO" id="GO:0016020">
    <property type="term" value="C:membrane"/>
    <property type="evidence" value="ECO:0007669"/>
    <property type="project" value="UniProtKB-SubCell"/>
</dbReference>
<feature type="transmembrane region" description="Helical" evidence="6">
    <location>
        <begin position="21"/>
        <end position="41"/>
    </location>
</feature>
<dbReference type="CDD" id="cd07185">
    <property type="entry name" value="OmpA_C-like"/>
    <property type="match status" value="1"/>
</dbReference>
<reference evidence="8" key="1">
    <citation type="submission" date="2021-06" db="EMBL/GenBank/DDBJ databases">
        <title>Complete genome sequence of Nocardioides sp. G188.</title>
        <authorList>
            <person name="Im W.-T."/>
        </authorList>
    </citation>
    <scope>NUCLEOTIDE SEQUENCE</scope>
    <source>
        <strain evidence="8">G188</strain>
    </source>
</reference>
<dbReference type="Pfam" id="PF00691">
    <property type="entry name" value="OmpA"/>
    <property type="match status" value="1"/>
</dbReference>
<accession>A0A975Y0I4</accession>
<sequence length="294" mass="32349">MGSRRKREEEPEEHGNHERWLVSYADMMTLLMVLFIVMFAISQVDQRRFEMLKDGMAAGFGNSASPFQGSEGTMSADGIKPLDPVRPDSPSTDVARSGARAAADRAAAADDNYDKAAKEVTSLEALQKRIEKALRAKGYLDDVAMKIDQRGLSISLVSRHIVFRANEADLSPRGQQVLDVLAPVIRSLPNHIDVDGHTNQVKVKPKYYPTDWELSAARAVTVLRYLDERGDVPAKRMAAVAYGHERPLRDPALPGAAALNKRVDLVVVSAAPEAARKLFQTVLRDHRNPAGRGT</sequence>
<evidence type="ECO:0000256" key="6">
    <source>
        <dbReference type="SAM" id="Phobius"/>
    </source>
</evidence>
<organism evidence="8 9">
    <name type="scientific">Nocardioides panacis</name>
    <dbReference type="NCBI Taxonomy" id="2849501"/>
    <lineage>
        <taxon>Bacteria</taxon>
        <taxon>Bacillati</taxon>
        <taxon>Actinomycetota</taxon>
        <taxon>Actinomycetes</taxon>
        <taxon>Propionibacteriales</taxon>
        <taxon>Nocardioidaceae</taxon>
        <taxon>Nocardioides</taxon>
    </lineage>
</organism>
<keyword evidence="2 3" id="KW-0472">Membrane</keyword>
<evidence type="ECO:0000256" key="5">
    <source>
        <dbReference type="SAM" id="MobiDB-lite"/>
    </source>
</evidence>
<dbReference type="AlphaFoldDB" id="A0A975Y0I4"/>
<dbReference type="InterPro" id="IPR006665">
    <property type="entry name" value="OmpA-like"/>
</dbReference>
<feature type="compositionally biased region" description="Polar residues" evidence="5">
    <location>
        <begin position="63"/>
        <end position="73"/>
    </location>
</feature>
<dbReference type="InterPro" id="IPR050330">
    <property type="entry name" value="Bact_OuterMem_StrucFunc"/>
</dbReference>
<evidence type="ECO:0000256" key="1">
    <source>
        <dbReference type="ARBA" id="ARBA00004370"/>
    </source>
</evidence>
<gene>
    <name evidence="8" type="ORF">KRR39_01075</name>
</gene>
<dbReference type="InterPro" id="IPR025713">
    <property type="entry name" value="MotB-like_N_dom"/>
</dbReference>
<keyword evidence="8" id="KW-0282">Flagellum</keyword>
<dbReference type="EMBL" id="CP077062">
    <property type="protein sequence ID" value="QWZ08497.1"/>
    <property type="molecule type" value="Genomic_DNA"/>
</dbReference>
<keyword evidence="6" id="KW-0812">Transmembrane</keyword>
<evidence type="ECO:0000313" key="9">
    <source>
        <dbReference type="Proteomes" id="UP000683575"/>
    </source>
</evidence>
<keyword evidence="8" id="KW-0969">Cilium</keyword>
<comment type="subcellular location">
    <subcellularLocation>
        <location evidence="1">Membrane</location>
    </subcellularLocation>
</comment>
<feature type="coiled-coil region" evidence="4">
    <location>
        <begin position="106"/>
        <end position="133"/>
    </location>
</feature>
<keyword evidence="4" id="KW-0175">Coiled coil</keyword>
<name>A0A975Y0I4_9ACTN</name>
<evidence type="ECO:0000259" key="7">
    <source>
        <dbReference type="PROSITE" id="PS51123"/>
    </source>
</evidence>
<feature type="region of interest" description="Disordered" evidence="5">
    <location>
        <begin position="63"/>
        <end position="98"/>
    </location>
</feature>
<feature type="domain" description="OmpA-like" evidence="7">
    <location>
        <begin position="150"/>
        <end position="271"/>
    </location>
</feature>
<dbReference type="Pfam" id="PF13677">
    <property type="entry name" value="MotB_plug"/>
    <property type="match status" value="1"/>
</dbReference>
<evidence type="ECO:0000313" key="8">
    <source>
        <dbReference type="EMBL" id="QWZ08497.1"/>
    </source>
</evidence>
<protein>
    <submittedName>
        <fullName evidence="8">Flagellar motor protein MotB</fullName>
    </submittedName>
</protein>
<dbReference type="RefSeq" id="WP_216939987.1">
    <property type="nucleotide sequence ID" value="NZ_CP077062.1"/>
</dbReference>
<evidence type="ECO:0000256" key="4">
    <source>
        <dbReference type="SAM" id="Coils"/>
    </source>
</evidence>
<evidence type="ECO:0000256" key="3">
    <source>
        <dbReference type="PROSITE-ProRule" id="PRU00473"/>
    </source>
</evidence>
<proteinExistence type="predicted"/>
<dbReference type="PROSITE" id="PS51123">
    <property type="entry name" value="OMPA_2"/>
    <property type="match status" value="1"/>
</dbReference>
<dbReference type="KEGG" id="nps:KRR39_01075"/>
<keyword evidence="8" id="KW-0966">Cell projection</keyword>
<keyword evidence="6" id="KW-1133">Transmembrane helix</keyword>
<evidence type="ECO:0000256" key="2">
    <source>
        <dbReference type="ARBA" id="ARBA00023136"/>
    </source>
</evidence>
<dbReference type="PANTHER" id="PTHR30329:SF21">
    <property type="entry name" value="LIPOPROTEIN YIAD-RELATED"/>
    <property type="match status" value="1"/>
</dbReference>
<keyword evidence="9" id="KW-1185">Reference proteome</keyword>
<dbReference type="PANTHER" id="PTHR30329">
    <property type="entry name" value="STATOR ELEMENT OF FLAGELLAR MOTOR COMPLEX"/>
    <property type="match status" value="1"/>
</dbReference>
<dbReference type="Proteomes" id="UP000683575">
    <property type="component" value="Chromosome"/>
</dbReference>